<accession>U9T5C1</accession>
<dbReference type="Gene3D" id="1.25.40.10">
    <property type="entry name" value="Tetratricopeptide repeat domain"/>
    <property type="match status" value="1"/>
</dbReference>
<dbReference type="EMBL" id="KI295600">
    <property type="protein sequence ID" value="ESA02587.1"/>
    <property type="molecule type" value="Genomic_DNA"/>
</dbReference>
<dbReference type="VEuPathDB" id="FungiDB:RhiirFUN_021323"/>
<name>U9T5C1_RHIID</name>
<dbReference type="SMART" id="SM00671">
    <property type="entry name" value="SEL1"/>
    <property type="match status" value="1"/>
</dbReference>
<reference evidence="1" key="1">
    <citation type="submission" date="2013-07" db="EMBL/GenBank/DDBJ databases">
        <title>The genome of an arbuscular mycorrhizal fungus provides insights into the evolution of the oldest plant symbiosis.</title>
        <authorList>
            <consortium name="DOE Joint Genome Institute"/>
            <person name="Tisserant E."/>
            <person name="Malbreil M."/>
            <person name="Kuo A."/>
            <person name="Kohler A."/>
            <person name="Symeonidi A."/>
            <person name="Balestrini R."/>
            <person name="Charron P."/>
            <person name="Duensing N."/>
            <person name="Frei-dit-Frey N."/>
            <person name="Gianinazzi-Pearson V."/>
            <person name="Gilbert B."/>
            <person name="Handa Y."/>
            <person name="Hijri M."/>
            <person name="Kaul R."/>
            <person name="Kawaguchi M."/>
            <person name="Krajinski F."/>
            <person name="Lammers P."/>
            <person name="Lapierre D."/>
            <person name="Masclaux F.G."/>
            <person name="Murat C."/>
            <person name="Morin E."/>
            <person name="Ndikumana S."/>
            <person name="Pagni M."/>
            <person name="Petitpierre D."/>
            <person name="Requena N."/>
            <person name="Rosikiewicz P."/>
            <person name="Riley R."/>
            <person name="Saito K."/>
            <person name="San Clemente H."/>
            <person name="Shapiro H."/>
            <person name="van Tuinen D."/>
            <person name="Becard G."/>
            <person name="Bonfante P."/>
            <person name="Paszkowski U."/>
            <person name="Shachar-Hill Y."/>
            <person name="Young J.P."/>
            <person name="Sanders I.R."/>
            <person name="Henrissat B."/>
            <person name="Rensing S.A."/>
            <person name="Grigoriev I.V."/>
            <person name="Corradi N."/>
            <person name="Roux C."/>
            <person name="Martin F."/>
        </authorList>
    </citation>
    <scope>NUCLEOTIDE SEQUENCE</scope>
    <source>
        <strain evidence="1">DAOM 197198</strain>
    </source>
</reference>
<dbReference type="SUPFAM" id="SSF81901">
    <property type="entry name" value="HCP-like"/>
    <property type="match status" value="1"/>
</dbReference>
<proteinExistence type="predicted"/>
<organism evidence="1">
    <name type="scientific">Rhizophagus irregularis (strain DAOM 181602 / DAOM 197198 / MUCL 43194)</name>
    <name type="common">Arbuscular mycorrhizal fungus</name>
    <name type="synonym">Glomus intraradices</name>
    <dbReference type="NCBI Taxonomy" id="747089"/>
    <lineage>
        <taxon>Eukaryota</taxon>
        <taxon>Fungi</taxon>
        <taxon>Fungi incertae sedis</taxon>
        <taxon>Mucoromycota</taxon>
        <taxon>Glomeromycotina</taxon>
        <taxon>Glomeromycetes</taxon>
        <taxon>Glomerales</taxon>
        <taxon>Glomeraceae</taxon>
        <taxon>Rhizophagus</taxon>
    </lineage>
</organism>
<dbReference type="Pfam" id="PF08238">
    <property type="entry name" value="Sel1"/>
    <property type="match status" value="1"/>
</dbReference>
<sequence length="149" mass="17317">MSDNSNSNNFDSSNTQILLSQIIQNFYKIDIKEKEPTTQNIKEIILEEDLGIVVDDLVNLCLKEENEGKEEIVIKQHVIDYINNHKLDLHEFYNWLLNNQNDSNSIYLLGYFNYHGIEININIQKALELYQKAAKLENNIALFNLANGE</sequence>
<dbReference type="HOGENOM" id="CLU_1644646_0_0_1"/>
<gene>
    <name evidence="1" type="ORF">GLOINDRAFT_6373</name>
</gene>
<protein>
    <submittedName>
        <fullName evidence="1">Uncharacterized protein</fullName>
    </submittedName>
</protein>
<evidence type="ECO:0000313" key="1">
    <source>
        <dbReference type="EMBL" id="ESA02587.1"/>
    </source>
</evidence>
<dbReference type="InterPro" id="IPR006597">
    <property type="entry name" value="Sel1-like"/>
</dbReference>
<dbReference type="AlphaFoldDB" id="U9T5C1"/>
<dbReference type="InterPro" id="IPR011990">
    <property type="entry name" value="TPR-like_helical_dom_sf"/>
</dbReference>